<dbReference type="InterPro" id="IPR017725">
    <property type="entry name" value="Phosphonate_util-assoc_TM_put"/>
</dbReference>
<feature type="domain" description="EamA" evidence="2">
    <location>
        <begin position="152"/>
        <end position="299"/>
    </location>
</feature>
<dbReference type="GO" id="GO:0016020">
    <property type="term" value="C:membrane"/>
    <property type="evidence" value="ECO:0007669"/>
    <property type="project" value="InterPro"/>
</dbReference>
<dbReference type="Pfam" id="PF00892">
    <property type="entry name" value="EamA"/>
    <property type="match status" value="1"/>
</dbReference>
<dbReference type="STRING" id="171383.AKJ31_01955"/>
<dbReference type="EMBL" id="LHPI01000001">
    <property type="protein sequence ID" value="KOO09151.1"/>
    <property type="molecule type" value="Genomic_DNA"/>
</dbReference>
<name>A0A0M0I4A5_9VIBR</name>
<feature type="transmembrane region" description="Helical" evidence="1">
    <location>
        <begin position="65"/>
        <end position="87"/>
    </location>
</feature>
<dbReference type="Proteomes" id="UP000037530">
    <property type="component" value="Unassembled WGS sequence"/>
</dbReference>
<dbReference type="NCBIfam" id="TIGR03340">
    <property type="entry name" value="phn_DUF6"/>
    <property type="match status" value="1"/>
</dbReference>
<feature type="transmembrane region" description="Helical" evidence="1">
    <location>
        <begin position="93"/>
        <end position="114"/>
    </location>
</feature>
<accession>A0A0M0I4A5</accession>
<keyword evidence="4" id="KW-1185">Reference proteome</keyword>
<feature type="transmembrane region" description="Helical" evidence="1">
    <location>
        <begin position="281"/>
        <end position="300"/>
    </location>
</feature>
<feature type="transmembrane region" description="Helical" evidence="1">
    <location>
        <begin position="150"/>
        <end position="170"/>
    </location>
</feature>
<keyword evidence="1" id="KW-0472">Membrane</keyword>
<keyword evidence="1" id="KW-1133">Transmembrane helix</keyword>
<reference evidence="4" key="1">
    <citation type="submission" date="2015-08" db="EMBL/GenBank/DDBJ databases">
        <title>Vibrio galatheae sp. nov., a novel member of the Vibrionaceae family isolated from the Solomon Islands.</title>
        <authorList>
            <person name="Giubergia S."/>
            <person name="Machado H."/>
            <person name="Mateiu R.V."/>
            <person name="Gram L."/>
        </authorList>
    </citation>
    <scope>NUCLEOTIDE SEQUENCE [LARGE SCALE GENOMIC DNA]</scope>
    <source>
        <strain evidence="4">DSM 19134</strain>
    </source>
</reference>
<dbReference type="InterPro" id="IPR037185">
    <property type="entry name" value="EmrE-like"/>
</dbReference>
<protein>
    <submittedName>
        <fullName evidence="3">Multidrug transporter</fullName>
    </submittedName>
</protein>
<sequence>MSLLAIILVVVSAFLHAGWNLLSKSNTASGPAFFLSSATAAALLLSPFLVWYCNTVGLAVMPTKFWYLLVISGIAQMIYLLGLGFAYKQADIGVVYPIARALPVLMVGVVTVLLGYSLTAYAWFGFLLITIGCLFVPLESFSQLNVRNYAHLGVVWAVIAAIGTAGYSVVDKEALLILDQTFHSQVSDVSSAIFYLGLQFWSISLCFVIYLTLSKSWVDIVEAWQIRRSTTIAGIMMSTTYGLVLLAMTMTENVSYVVALRQLSIVIGMVLGVVFLFERLLLTRVVGSVMILLGLVLVALR</sequence>
<gene>
    <name evidence="3" type="ORF">AKJ31_01955</name>
</gene>
<evidence type="ECO:0000313" key="3">
    <source>
        <dbReference type="EMBL" id="KOO09151.1"/>
    </source>
</evidence>
<feature type="transmembrane region" description="Helical" evidence="1">
    <location>
        <begin position="256"/>
        <end position="275"/>
    </location>
</feature>
<dbReference type="SUPFAM" id="SSF103481">
    <property type="entry name" value="Multidrug resistance efflux transporter EmrE"/>
    <property type="match status" value="2"/>
</dbReference>
<dbReference type="RefSeq" id="WP_053407404.1">
    <property type="nucleotide sequence ID" value="NZ_LHPI01000001.1"/>
</dbReference>
<evidence type="ECO:0000313" key="4">
    <source>
        <dbReference type="Proteomes" id="UP000037530"/>
    </source>
</evidence>
<proteinExistence type="predicted"/>
<comment type="caution">
    <text evidence="3">The sequence shown here is derived from an EMBL/GenBank/DDBJ whole genome shotgun (WGS) entry which is preliminary data.</text>
</comment>
<dbReference type="PATRIC" id="fig|171383.3.peg.405"/>
<feature type="transmembrane region" description="Helical" evidence="1">
    <location>
        <begin position="33"/>
        <end position="53"/>
    </location>
</feature>
<dbReference type="OrthoDB" id="9783707at2"/>
<feature type="transmembrane region" description="Helical" evidence="1">
    <location>
        <begin position="231"/>
        <end position="249"/>
    </location>
</feature>
<dbReference type="InterPro" id="IPR000620">
    <property type="entry name" value="EamA_dom"/>
</dbReference>
<organism evidence="3 4">
    <name type="scientific">Vibrio hepatarius</name>
    <dbReference type="NCBI Taxonomy" id="171383"/>
    <lineage>
        <taxon>Bacteria</taxon>
        <taxon>Pseudomonadati</taxon>
        <taxon>Pseudomonadota</taxon>
        <taxon>Gammaproteobacteria</taxon>
        <taxon>Vibrionales</taxon>
        <taxon>Vibrionaceae</taxon>
        <taxon>Vibrio</taxon>
        <taxon>Vibrio oreintalis group</taxon>
    </lineage>
</organism>
<feature type="transmembrane region" description="Helical" evidence="1">
    <location>
        <begin position="191"/>
        <end position="211"/>
    </location>
</feature>
<keyword evidence="1" id="KW-0812">Transmembrane</keyword>
<evidence type="ECO:0000256" key="1">
    <source>
        <dbReference type="SAM" id="Phobius"/>
    </source>
</evidence>
<feature type="transmembrane region" description="Helical" evidence="1">
    <location>
        <begin position="121"/>
        <end position="138"/>
    </location>
</feature>
<dbReference type="AlphaFoldDB" id="A0A0M0I4A5"/>
<evidence type="ECO:0000259" key="2">
    <source>
        <dbReference type="Pfam" id="PF00892"/>
    </source>
</evidence>